<evidence type="ECO:0000313" key="4">
    <source>
        <dbReference type="EMBL" id="KAH0938281.1"/>
    </source>
</evidence>
<keyword evidence="5" id="KW-1185">Reference proteome</keyword>
<dbReference type="InterPro" id="IPR001220">
    <property type="entry name" value="Legume_lectin_dom"/>
</dbReference>
<protein>
    <recommendedName>
        <fullName evidence="3">Legume lectin domain-containing protein</fullName>
    </recommendedName>
</protein>
<dbReference type="PANTHER" id="PTHR31125:SF13">
    <property type="entry name" value="PROTEIN, PUTATIVE (DUF1163)-RELATED"/>
    <property type="match status" value="1"/>
</dbReference>
<dbReference type="InterPro" id="IPR011009">
    <property type="entry name" value="Kinase-like_dom_sf"/>
</dbReference>
<dbReference type="InterPro" id="IPR017441">
    <property type="entry name" value="Protein_kinase_ATP_BS"/>
</dbReference>
<evidence type="ECO:0000256" key="2">
    <source>
        <dbReference type="PROSITE-ProRule" id="PRU10141"/>
    </source>
</evidence>
<sequence length="353" mass="40102">MQLWVEYDSKQKLLNVTLHPVRVPKPKLPLLSLQKDLCPYLLESMYVGFTSSTGMLTASHYILALNFKMNGTAQDIDLSRLPEASPYSSWLFLKRKKLLEVLEDWEVQFGPHRFAYKDINTATKGFKDTELLGRGGFGKVYKGALPVSNIEIAVKRGYCRRKGELYLVYDCMPKGSVDNFLYHQQKQSLNCQHLDQKIVGQDYSEEQVELVLKRGLLCSHPLSAIRPNMSSVIQYLDSVAELPHNLLDIAKARQVHGGDLQASLFYKNITIAISSRHRYENLKLNSPQQLRVSASIYEEDIGGLIGKNIIKDIKEKKEVKFGSQLFLTDCREKSTGVMRYACGETTLRFEPGS</sequence>
<evidence type="ECO:0000313" key="5">
    <source>
        <dbReference type="Proteomes" id="UP000824890"/>
    </source>
</evidence>
<dbReference type="PANTHER" id="PTHR31125">
    <property type="entry name" value="F20P5.22 PROTEIN-RELATED"/>
    <property type="match status" value="1"/>
</dbReference>
<organism evidence="4 5">
    <name type="scientific">Brassica napus</name>
    <name type="common">Rape</name>
    <dbReference type="NCBI Taxonomy" id="3708"/>
    <lineage>
        <taxon>Eukaryota</taxon>
        <taxon>Viridiplantae</taxon>
        <taxon>Streptophyta</taxon>
        <taxon>Embryophyta</taxon>
        <taxon>Tracheophyta</taxon>
        <taxon>Spermatophyta</taxon>
        <taxon>Magnoliopsida</taxon>
        <taxon>eudicotyledons</taxon>
        <taxon>Gunneridae</taxon>
        <taxon>Pentapetalae</taxon>
        <taxon>rosids</taxon>
        <taxon>malvids</taxon>
        <taxon>Brassicales</taxon>
        <taxon>Brassicaceae</taxon>
        <taxon>Brassiceae</taxon>
        <taxon>Brassica</taxon>
    </lineage>
</organism>
<dbReference type="Pfam" id="PF06651">
    <property type="entry name" value="DUF1163"/>
    <property type="match status" value="1"/>
</dbReference>
<dbReference type="EMBL" id="JAGKQM010000002">
    <property type="protein sequence ID" value="KAH0938281.1"/>
    <property type="molecule type" value="Genomic_DNA"/>
</dbReference>
<feature type="binding site" evidence="2">
    <location>
        <position position="155"/>
    </location>
    <ligand>
        <name>ATP</name>
        <dbReference type="ChEBI" id="CHEBI:30616"/>
    </ligand>
</feature>
<evidence type="ECO:0000259" key="3">
    <source>
        <dbReference type="Pfam" id="PF00139"/>
    </source>
</evidence>
<dbReference type="Pfam" id="PF00139">
    <property type="entry name" value="Lectin_legB"/>
    <property type="match status" value="1"/>
</dbReference>
<feature type="domain" description="Legume lectin" evidence="3">
    <location>
        <begin position="1"/>
        <end position="82"/>
    </location>
</feature>
<comment type="caution">
    <text evidence="4">The sequence shown here is derived from an EMBL/GenBank/DDBJ whole genome shotgun (WGS) entry which is preliminary data.</text>
</comment>
<proteinExistence type="predicted"/>
<dbReference type="PROSITE" id="PS00107">
    <property type="entry name" value="PROTEIN_KINASE_ATP"/>
    <property type="match status" value="1"/>
</dbReference>
<dbReference type="InterPro" id="IPR013320">
    <property type="entry name" value="ConA-like_dom_sf"/>
</dbReference>
<dbReference type="SUPFAM" id="SSF56112">
    <property type="entry name" value="Protein kinase-like (PK-like)"/>
    <property type="match status" value="1"/>
</dbReference>
<dbReference type="Gene3D" id="2.60.120.200">
    <property type="match status" value="1"/>
</dbReference>
<evidence type="ECO:0000256" key="1">
    <source>
        <dbReference type="ARBA" id="ARBA00022734"/>
    </source>
</evidence>
<name>A0ABQ8E9E6_BRANA</name>
<dbReference type="Gene3D" id="3.30.200.20">
    <property type="entry name" value="Phosphorylase Kinase, domain 1"/>
    <property type="match status" value="1"/>
</dbReference>
<dbReference type="Proteomes" id="UP000824890">
    <property type="component" value="Unassembled WGS sequence"/>
</dbReference>
<keyword evidence="1" id="KW-0430">Lectin</keyword>
<gene>
    <name evidence="4" type="ORF">HID58_005742</name>
</gene>
<keyword evidence="2" id="KW-0547">Nucleotide-binding</keyword>
<accession>A0ABQ8E9E6</accession>
<keyword evidence="2" id="KW-0067">ATP-binding</keyword>
<reference evidence="4 5" key="1">
    <citation type="submission" date="2021-05" db="EMBL/GenBank/DDBJ databases">
        <title>Genome Assembly of Synthetic Allotetraploid Brassica napus Reveals Homoeologous Exchanges between Subgenomes.</title>
        <authorList>
            <person name="Davis J.T."/>
        </authorList>
    </citation>
    <scope>NUCLEOTIDE SEQUENCE [LARGE SCALE GENOMIC DNA]</scope>
    <source>
        <strain evidence="5">cv. Da-Ae</strain>
        <tissue evidence="4">Seedling</tissue>
    </source>
</reference>
<dbReference type="SUPFAM" id="SSF49899">
    <property type="entry name" value="Concanavalin A-like lectins/glucanases"/>
    <property type="match status" value="1"/>
</dbReference>
<dbReference type="InterPro" id="IPR009544">
    <property type="entry name" value="DUF1163"/>
</dbReference>